<accession>A0ABS5JTD6</accession>
<protein>
    <submittedName>
        <fullName evidence="4">DUF4974 domain-containing protein</fullName>
    </submittedName>
</protein>
<evidence type="ECO:0000313" key="5">
    <source>
        <dbReference type="Proteomes" id="UP000708576"/>
    </source>
</evidence>
<dbReference type="Proteomes" id="UP000708576">
    <property type="component" value="Unassembled WGS sequence"/>
</dbReference>
<dbReference type="Pfam" id="PF16344">
    <property type="entry name" value="FecR_C"/>
    <property type="match status" value="1"/>
</dbReference>
<keyword evidence="1" id="KW-0812">Transmembrane</keyword>
<dbReference type="EMBL" id="JAGUCO010000003">
    <property type="protein sequence ID" value="MBS2098112.1"/>
    <property type="molecule type" value="Genomic_DNA"/>
</dbReference>
<keyword evidence="1" id="KW-0472">Membrane</keyword>
<gene>
    <name evidence="4" type="ORF">KEM10_07450</name>
</gene>
<feature type="domain" description="FecR protein" evidence="2">
    <location>
        <begin position="121"/>
        <end position="212"/>
    </location>
</feature>
<feature type="transmembrane region" description="Helical" evidence="1">
    <location>
        <begin position="83"/>
        <end position="104"/>
    </location>
</feature>
<dbReference type="Pfam" id="PF04773">
    <property type="entry name" value="FecR"/>
    <property type="match status" value="1"/>
</dbReference>
<dbReference type="PANTHER" id="PTHR30273">
    <property type="entry name" value="PERIPLASMIC SIGNAL SENSOR AND SIGMA FACTOR ACTIVATOR FECR-RELATED"/>
    <property type="match status" value="1"/>
</dbReference>
<evidence type="ECO:0000259" key="3">
    <source>
        <dbReference type="Pfam" id="PF16344"/>
    </source>
</evidence>
<dbReference type="PANTHER" id="PTHR30273:SF2">
    <property type="entry name" value="PROTEIN FECR"/>
    <property type="match status" value="1"/>
</dbReference>
<name>A0ABS5JTD6_9BACT</name>
<evidence type="ECO:0000259" key="2">
    <source>
        <dbReference type="Pfam" id="PF04773"/>
    </source>
</evidence>
<evidence type="ECO:0000256" key="1">
    <source>
        <dbReference type="SAM" id="Phobius"/>
    </source>
</evidence>
<organism evidence="4 5">
    <name type="scientific">Carboxylicivirga linearis</name>
    <dbReference type="NCBI Taxonomy" id="1628157"/>
    <lineage>
        <taxon>Bacteria</taxon>
        <taxon>Pseudomonadati</taxon>
        <taxon>Bacteroidota</taxon>
        <taxon>Bacteroidia</taxon>
        <taxon>Marinilabiliales</taxon>
        <taxon>Marinilabiliaceae</taxon>
        <taxon>Carboxylicivirga</taxon>
    </lineage>
</organism>
<dbReference type="InterPro" id="IPR032508">
    <property type="entry name" value="FecR_C"/>
</dbReference>
<proteinExistence type="predicted"/>
<feature type="domain" description="Protein FecR C-terminal" evidence="3">
    <location>
        <begin position="261"/>
        <end position="329"/>
    </location>
</feature>
<comment type="caution">
    <text evidence="4">The sequence shown here is derived from an EMBL/GenBank/DDBJ whole genome shotgun (WGS) entry which is preliminary data.</text>
</comment>
<dbReference type="InterPro" id="IPR006860">
    <property type="entry name" value="FecR"/>
</dbReference>
<keyword evidence="5" id="KW-1185">Reference proteome</keyword>
<sequence>MEDKQLKDLVERFYNGTISAREEEVLFKKVKTDKGFGLYFNKYDDQYLLLQNNENEADVYWKSFKSKYLKRTKDSKEKRILPWIKYVAVAAVTLVMFNVGQYFYNKACEVDTYANWCEMIVPKGEKSQVILPDGTHIWLNSESYLKYPTHFGSKERKVVLEGEAYFKVAKNKDVPFLVKTKDYVTRVLGTEFNVMSYSDFDRTETTLKEGSVSIEVERGEKIAKVAVLRPGQKISYSKLTKKYSVIETDPDQVIAWKNNVFEFDKITLKELVLRLERWYDVNIELQDAELAVLRYTGKFKNEESIRQVLDIIKITTPINYVFKDRKMIIIKKKTPM</sequence>
<dbReference type="InterPro" id="IPR012373">
    <property type="entry name" value="Ferrdict_sens_TM"/>
</dbReference>
<dbReference type="RefSeq" id="WP_212215350.1">
    <property type="nucleotide sequence ID" value="NZ_JAGUCO010000003.1"/>
</dbReference>
<keyword evidence="1" id="KW-1133">Transmembrane helix</keyword>
<dbReference type="Gene3D" id="2.60.120.1440">
    <property type="match status" value="1"/>
</dbReference>
<dbReference type="Gene3D" id="3.55.50.30">
    <property type="match status" value="1"/>
</dbReference>
<dbReference type="PIRSF" id="PIRSF018266">
    <property type="entry name" value="FecR"/>
    <property type="match status" value="1"/>
</dbReference>
<reference evidence="4 5" key="1">
    <citation type="journal article" date="2015" name="Int. J. Syst. Evol. Microbiol.">
        <title>Carboxylicivirga linearis sp. nov., isolated from a sea cucumber culture pond.</title>
        <authorList>
            <person name="Wang F.Q."/>
            <person name="Zhou Y.X."/>
            <person name="Lin X.Z."/>
            <person name="Chen G.J."/>
            <person name="Du Z.J."/>
        </authorList>
    </citation>
    <scope>NUCLEOTIDE SEQUENCE [LARGE SCALE GENOMIC DNA]</scope>
    <source>
        <strain evidence="4 5">FB218</strain>
    </source>
</reference>
<evidence type="ECO:0000313" key="4">
    <source>
        <dbReference type="EMBL" id="MBS2098112.1"/>
    </source>
</evidence>